<evidence type="ECO:0000313" key="8">
    <source>
        <dbReference type="Proteomes" id="UP000198658"/>
    </source>
</evidence>
<dbReference type="InterPro" id="IPR036390">
    <property type="entry name" value="WH_DNA-bd_sf"/>
</dbReference>
<dbReference type="InterPro" id="IPR050679">
    <property type="entry name" value="Bact_HTH_transcr_reg"/>
</dbReference>
<evidence type="ECO:0000313" key="7">
    <source>
        <dbReference type="EMBL" id="SEA13068.1"/>
    </source>
</evidence>
<dbReference type="STRING" id="658218.SAMN05216562_1881"/>
<dbReference type="Pfam" id="PF07702">
    <property type="entry name" value="UTRA"/>
    <property type="match status" value="1"/>
</dbReference>
<dbReference type="CDD" id="cd07377">
    <property type="entry name" value="WHTH_GntR"/>
    <property type="match status" value="1"/>
</dbReference>
<dbReference type="InterPro" id="IPR036388">
    <property type="entry name" value="WH-like_DNA-bd_sf"/>
</dbReference>
<keyword evidence="1" id="KW-0805">Transcription regulation</keyword>
<dbReference type="FunFam" id="1.10.10.10:FF:000079">
    <property type="entry name" value="GntR family transcriptional regulator"/>
    <property type="match status" value="1"/>
</dbReference>
<dbReference type="InterPro" id="IPR000524">
    <property type="entry name" value="Tscrpt_reg_HTH_GntR"/>
</dbReference>
<dbReference type="AlphaFoldDB" id="A0A1H3YPR7"/>
<dbReference type="PANTHER" id="PTHR44846">
    <property type="entry name" value="MANNOSYL-D-GLYCERATE TRANSPORT/METABOLISM SYSTEM REPRESSOR MNGR-RELATED"/>
    <property type="match status" value="1"/>
</dbReference>
<evidence type="ECO:0000259" key="6">
    <source>
        <dbReference type="PROSITE" id="PS50949"/>
    </source>
</evidence>
<reference evidence="8" key="1">
    <citation type="submission" date="2016-10" db="EMBL/GenBank/DDBJ databases">
        <authorList>
            <person name="Varghese N."/>
            <person name="Submissions S."/>
        </authorList>
    </citation>
    <scope>NUCLEOTIDE SEQUENCE [LARGE SCALE GENOMIC DNA]</scope>
    <source>
        <strain evidence="8">CGMCC 1.10657</strain>
    </source>
</reference>
<dbReference type="EMBL" id="FNQO01000002">
    <property type="protein sequence ID" value="SEA13068.1"/>
    <property type="molecule type" value="Genomic_DNA"/>
</dbReference>
<evidence type="ECO:0000256" key="1">
    <source>
        <dbReference type="ARBA" id="ARBA00023015"/>
    </source>
</evidence>
<dbReference type="SMART" id="SM00345">
    <property type="entry name" value="HTH_GNTR"/>
    <property type="match status" value="1"/>
</dbReference>
<keyword evidence="2" id="KW-0238">DNA-binding</keyword>
<dbReference type="PANTHER" id="PTHR44846:SF16">
    <property type="entry name" value="TRANSCRIPTIONAL REGULATOR PHNF-RELATED"/>
    <property type="match status" value="1"/>
</dbReference>
<dbReference type="GO" id="GO:0003700">
    <property type="term" value="F:DNA-binding transcription factor activity"/>
    <property type="evidence" value="ECO:0007669"/>
    <property type="project" value="UniProtKB-UniRule"/>
</dbReference>
<dbReference type="InterPro" id="IPR028978">
    <property type="entry name" value="Chorismate_lyase_/UTRA_dom_sf"/>
</dbReference>
<gene>
    <name evidence="7" type="ORF">SAMN05216562_1881</name>
</gene>
<dbReference type="GO" id="GO:0006547">
    <property type="term" value="P:L-histidine metabolic process"/>
    <property type="evidence" value="ECO:0007669"/>
    <property type="project" value="UniProtKB-UniRule"/>
</dbReference>
<dbReference type="Gene3D" id="1.10.10.10">
    <property type="entry name" value="Winged helix-like DNA-binding domain superfamily/Winged helix DNA-binding domain"/>
    <property type="match status" value="1"/>
</dbReference>
<evidence type="ECO:0000256" key="5">
    <source>
        <dbReference type="SAM" id="MobiDB-lite"/>
    </source>
</evidence>
<dbReference type="InterPro" id="IPR010248">
    <property type="entry name" value="His_ut_repres"/>
</dbReference>
<dbReference type="PROSITE" id="PS50949">
    <property type="entry name" value="HTH_GNTR"/>
    <property type="match status" value="1"/>
</dbReference>
<proteinExistence type="predicted"/>
<dbReference type="GO" id="GO:0003677">
    <property type="term" value="F:DNA binding"/>
    <property type="evidence" value="ECO:0007669"/>
    <property type="project" value="UniProtKB-UniRule"/>
</dbReference>
<dbReference type="NCBIfam" id="TIGR02018">
    <property type="entry name" value="his_ut_repres"/>
    <property type="match status" value="1"/>
</dbReference>
<dbReference type="InterPro" id="IPR011663">
    <property type="entry name" value="UTRA"/>
</dbReference>
<evidence type="ECO:0000256" key="3">
    <source>
        <dbReference type="ARBA" id="ARBA00023163"/>
    </source>
</evidence>
<dbReference type="Pfam" id="PF00392">
    <property type="entry name" value="GntR"/>
    <property type="match status" value="1"/>
</dbReference>
<feature type="region of interest" description="Disordered" evidence="5">
    <location>
        <begin position="38"/>
        <end position="68"/>
    </location>
</feature>
<name>A0A1H3YPR7_9GAMM</name>
<dbReference type="GO" id="GO:0045892">
    <property type="term" value="P:negative regulation of DNA-templated transcription"/>
    <property type="evidence" value="ECO:0007669"/>
    <property type="project" value="UniProtKB-UniRule"/>
</dbReference>
<evidence type="ECO:0000256" key="2">
    <source>
        <dbReference type="ARBA" id="ARBA00023125"/>
    </source>
</evidence>
<sequence>MGFSPGSTAGRPTGLTVTPGATIVSSILYIQPYTSENSTVPEFMPKPKNNTARPPSAHGNEPSAQGSEPRYAAIKRHIRQQIESGQWPVHFRVPSENDLAREFEVSRMTARRALTELTDEGVLMRSQGLGTFVAEPVPAGSLLEVRNIADEISARGHSYSNRILLLQECAATADVARALGMPEGARVFHSVIVHCDNELPIQWEERFTNPALAPDYLQQDFSAITPNAYLSQVAPLTEADTTVEAVAAEPAISAALDIQSHSACLQIWRRTMSSAGAVSFARLVHPGNRYRLGAQLRF</sequence>
<keyword evidence="3" id="KW-0804">Transcription</keyword>
<keyword evidence="8" id="KW-1185">Reference proteome</keyword>
<dbReference type="Proteomes" id="UP000198658">
    <property type="component" value="Unassembled WGS sequence"/>
</dbReference>
<feature type="domain" description="HTH gntR-type" evidence="6">
    <location>
        <begin position="68"/>
        <end position="136"/>
    </location>
</feature>
<organism evidence="7 8">
    <name type="scientific">Microbulbifer marinus</name>
    <dbReference type="NCBI Taxonomy" id="658218"/>
    <lineage>
        <taxon>Bacteria</taxon>
        <taxon>Pseudomonadati</taxon>
        <taxon>Pseudomonadota</taxon>
        <taxon>Gammaproteobacteria</taxon>
        <taxon>Cellvibrionales</taxon>
        <taxon>Microbulbiferaceae</taxon>
        <taxon>Microbulbifer</taxon>
    </lineage>
</organism>
<accession>A0A1H3YPR7</accession>
<dbReference type="SMART" id="SM00866">
    <property type="entry name" value="UTRA"/>
    <property type="match status" value="1"/>
</dbReference>
<dbReference type="SUPFAM" id="SSF46785">
    <property type="entry name" value="Winged helix' DNA-binding domain"/>
    <property type="match status" value="1"/>
</dbReference>
<protein>
    <recommendedName>
        <fullName evidence="4">Histidine utilization repressor</fullName>
    </recommendedName>
</protein>
<evidence type="ECO:0000256" key="4">
    <source>
        <dbReference type="NCBIfam" id="TIGR02018"/>
    </source>
</evidence>
<dbReference type="Gene3D" id="3.40.1410.10">
    <property type="entry name" value="Chorismate lyase-like"/>
    <property type="match status" value="1"/>
</dbReference>
<dbReference type="SUPFAM" id="SSF64288">
    <property type="entry name" value="Chorismate lyase-like"/>
    <property type="match status" value="1"/>
</dbReference>
<dbReference type="PRINTS" id="PR00035">
    <property type="entry name" value="HTHGNTR"/>
</dbReference>